<dbReference type="SUPFAM" id="SSF55785">
    <property type="entry name" value="PYP-like sensor domain (PAS domain)"/>
    <property type="match status" value="1"/>
</dbReference>
<evidence type="ECO:0000256" key="1">
    <source>
        <dbReference type="SAM" id="Phobius"/>
    </source>
</evidence>
<dbReference type="EMBL" id="JBHRUH010000015">
    <property type="protein sequence ID" value="MFC3292157.1"/>
    <property type="molecule type" value="Genomic_DNA"/>
</dbReference>
<evidence type="ECO:0000259" key="4">
    <source>
        <dbReference type="PROSITE" id="PS50887"/>
    </source>
</evidence>
<feature type="domain" description="GGDEF" evidence="4">
    <location>
        <begin position="548"/>
        <end position="681"/>
    </location>
</feature>
<dbReference type="SMART" id="SM00052">
    <property type="entry name" value="EAL"/>
    <property type="match status" value="1"/>
</dbReference>
<dbReference type="Gene3D" id="3.30.70.270">
    <property type="match status" value="1"/>
</dbReference>
<dbReference type="PROSITE" id="PS50883">
    <property type="entry name" value="EAL"/>
    <property type="match status" value="1"/>
</dbReference>
<dbReference type="PROSITE" id="PS50887">
    <property type="entry name" value="GGDEF"/>
    <property type="match status" value="1"/>
</dbReference>
<dbReference type="InterPro" id="IPR043128">
    <property type="entry name" value="Rev_trsase/Diguanyl_cyclase"/>
</dbReference>
<evidence type="ECO:0000259" key="3">
    <source>
        <dbReference type="PROSITE" id="PS50883"/>
    </source>
</evidence>
<dbReference type="CDD" id="cd00130">
    <property type="entry name" value="PAS"/>
    <property type="match status" value="1"/>
</dbReference>
<dbReference type="SMART" id="SM00267">
    <property type="entry name" value="GGDEF"/>
    <property type="match status" value="1"/>
</dbReference>
<gene>
    <name evidence="5" type="ORF">ACFOEI_08745</name>
</gene>
<evidence type="ECO:0000313" key="5">
    <source>
        <dbReference type="EMBL" id="MFC3292157.1"/>
    </source>
</evidence>
<keyword evidence="1" id="KW-1133">Transmembrane helix</keyword>
<accession>A0ABV7LZW7</accession>
<feature type="transmembrane region" description="Helical" evidence="1">
    <location>
        <begin position="307"/>
        <end position="326"/>
    </location>
</feature>
<dbReference type="InterPro" id="IPR001633">
    <property type="entry name" value="EAL_dom"/>
</dbReference>
<name>A0ABV7LZW7_9GAMM</name>
<keyword evidence="1" id="KW-0812">Transmembrane</keyword>
<dbReference type="SUPFAM" id="SSF55073">
    <property type="entry name" value="Nucleotide cyclase"/>
    <property type="match status" value="1"/>
</dbReference>
<dbReference type="Gene3D" id="3.20.20.450">
    <property type="entry name" value="EAL domain"/>
    <property type="match status" value="1"/>
</dbReference>
<keyword evidence="1" id="KW-0472">Membrane</keyword>
<dbReference type="Pfam" id="PF00563">
    <property type="entry name" value="EAL"/>
    <property type="match status" value="1"/>
</dbReference>
<dbReference type="InterPro" id="IPR035965">
    <property type="entry name" value="PAS-like_dom_sf"/>
</dbReference>
<keyword evidence="6" id="KW-1185">Reference proteome</keyword>
<dbReference type="PANTHER" id="PTHR44757:SF4">
    <property type="entry name" value="DIGUANYLATE CYCLASE DGCE-RELATED"/>
    <property type="match status" value="1"/>
</dbReference>
<comment type="caution">
    <text evidence="5">The sequence shown here is derived from an EMBL/GenBank/DDBJ whole genome shotgun (WGS) entry which is preliminary data.</text>
</comment>
<dbReference type="InterPro" id="IPR000160">
    <property type="entry name" value="GGDEF_dom"/>
</dbReference>
<dbReference type="InterPro" id="IPR029787">
    <property type="entry name" value="Nucleotide_cyclase"/>
</dbReference>
<dbReference type="PROSITE" id="PS50112">
    <property type="entry name" value="PAS"/>
    <property type="match status" value="1"/>
</dbReference>
<dbReference type="Pfam" id="PF14827">
    <property type="entry name" value="dCache_3"/>
    <property type="match status" value="1"/>
</dbReference>
<dbReference type="InterPro" id="IPR035919">
    <property type="entry name" value="EAL_sf"/>
</dbReference>
<dbReference type="SUPFAM" id="SSF141868">
    <property type="entry name" value="EAL domain-like"/>
    <property type="match status" value="1"/>
</dbReference>
<reference evidence="6" key="1">
    <citation type="journal article" date="2019" name="Int. J. Syst. Evol. Microbiol.">
        <title>The Global Catalogue of Microorganisms (GCM) 10K type strain sequencing project: providing services to taxonomists for standard genome sequencing and annotation.</title>
        <authorList>
            <consortium name="The Broad Institute Genomics Platform"/>
            <consortium name="The Broad Institute Genome Sequencing Center for Infectious Disease"/>
            <person name="Wu L."/>
            <person name="Ma J."/>
        </authorList>
    </citation>
    <scope>NUCLEOTIDE SEQUENCE [LARGE SCALE GENOMIC DNA]</scope>
    <source>
        <strain evidence="6">KCTC 12847</strain>
    </source>
</reference>
<dbReference type="CDD" id="cd01948">
    <property type="entry name" value="EAL"/>
    <property type="match status" value="1"/>
</dbReference>
<dbReference type="InterPro" id="IPR029150">
    <property type="entry name" value="dCache_3"/>
</dbReference>
<dbReference type="Gene3D" id="3.30.450.20">
    <property type="entry name" value="PAS domain"/>
    <property type="match status" value="1"/>
</dbReference>
<proteinExistence type="predicted"/>
<organism evidence="5 6">
    <name type="scientific">Modicisalibacter luteus</name>
    <dbReference type="NCBI Taxonomy" id="453962"/>
    <lineage>
        <taxon>Bacteria</taxon>
        <taxon>Pseudomonadati</taxon>
        <taxon>Pseudomonadota</taxon>
        <taxon>Gammaproteobacteria</taxon>
        <taxon>Oceanospirillales</taxon>
        <taxon>Halomonadaceae</taxon>
        <taxon>Modicisalibacter</taxon>
    </lineage>
</organism>
<evidence type="ECO:0000259" key="2">
    <source>
        <dbReference type="PROSITE" id="PS50112"/>
    </source>
</evidence>
<feature type="domain" description="EAL" evidence="3">
    <location>
        <begin position="692"/>
        <end position="942"/>
    </location>
</feature>
<sequence>MKRKTTKNISRFSLTWRVVFLSSLLLLGLASLFTYISHSSLTRQFSDHRNTQVESQAKEIQLALRRSEESLRQLASLLAASYRLGPALISNDSTTVIHSLSSQWPTLQLESGIDEILVLNAHGNRIASWGIPQEGIFRPVRDWAQQVMYSEAPMSTLRCTYDCRQYIAVPVLVEGASVGMVVVSRSLADVTRQAQRMADSEVALLVAGQAASADMGGERTLDAWNGHLETVTHQSVTLPLLRDAARQATLPQLVNAPLIIQSGNSYYEVSAIRLDSNNSSQSAGYFLLVSDITGQIHTITQDTRTSLVISLLGWLAAEILLLVILWRPMARLRRLADVLPSLAKGGYSKARVMVPLPQKRLLDEIDVLDTTTLDLALQLESFECELRSRSEQLTLRVKELAQERDFVESLLDTARVFILTQDAHGHIMMVNDYALSMLSLDEASLIGKSFDDIFLYRELKGKASIGTHQDERVVQLPGQPERTIVWAHAALPAQQGETSARISVGLDITERKVAEARLTWLAQHDPLTELYNRRFFQEALDRALEQNCPGAVLFLDLDQFKEVNELSGHHAGDSLLRMVAEALHREFGRDYVIARLGGDEFSILLHDVDAKQAIQAAKSIDRVLDNVGLTVASRLHRAVASIGIALYPMHGETPSDIMASADVAMYKAKESGVQRWYLLEAIQHAKDELQQRVYWVERIRKALREDDFVLMVQPIVRLADRDVRHYEVLLRMRNEDGSLVAPGSFIPIAERSGQIIQLDRWVLRESLRALRSVQHQGISLAVNLSGQSFHDGGLTRFLADELAISGADPHKLILEITETAAVTDFATARGMMQGIRDLGCRTALDDFGVGFSSFHYLSQLPVDYIKIDGSFIRNLATSADSRIIVKAIADIAQGFGKQAIAEFVDQEALIPLLQAYGITYGQGFHLGKPMPMKATFSTMAEN</sequence>
<dbReference type="Pfam" id="PF00990">
    <property type="entry name" value="GGDEF"/>
    <property type="match status" value="1"/>
</dbReference>
<dbReference type="Proteomes" id="UP001595640">
    <property type="component" value="Unassembled WGS sequence"/>
</dbReference>
<protein>
    <submittedName>
        <fullName evidence="5">EAL domain-containing protein</fullName>
    </submittedName>
</protein>
<dbReference type="SMART" id="SM00091">
    <property type="entry name" value="PAS"/>
    <property type="match status" value="1"/>
</dbReference>
<dbReference type="RefSeq" id="WP_040476357.1">
    <property type="nucleotide sequence ID" value="NZ_BMXD01000002.1"/>
</dbReference>
<dbReference type="InterPro" id="IPR052155">
    <property type="entry name" value="Biofilm_reg_signaling"/>
</dbReference>
<evidence type="ECO:0000313" key="6">
    <source>
        <dbReference type="Proteomes" id="UP001595640"/>
    </source>
</evidence>
<dbReference type="InterPro" id="IPR000014">
    <property type="entry name" value="PAS"/>
</dbReference>
<dbReference type="CDD" id="cd01949">
    <property type="entry name" value="GGDEF"/>
    <property type="match status" value="1"/>
</dbReference>
<feature type="domain" description="PAS" evidence="2">
    <location>
        <begin position="403"/>
        <end position="449"/>
    </location>
</feature>
<dbReference type="NCBIfam" id="TIGR00254">
    <property type="entry name" value="GGDEF"/>
    <property type="match status" value="1"/>
</dbReference>
<dbReference type="PANTHER" id="PTHR44757">
    <property type="entry name" value="DIGUANYLATE CYCLASE DGCP"/>
    <property type="match status" value="1"/>
</dbReference>